<feature type="domain" description="SPOR" evidence="2">
    <location>
        <begin position="190"/>
        <end position="264"/>
    </location>
</feature>
<dbReference type="EMBL" id="JACRTJ010000013">
    <property type="protein sequence ID" value="MBC8598702.1"/>
    <property type="molecule type" value="Genomic_DNA"/>
</dbReference>
<dbReference type="SMART" id="SM00646">
    <property type="entry name" value="Ami_3"/>
    <property type="match status" value="1"/>
</dbReference>
<comment type="caution">
    <text evidence="3">The sequence shown here is derived from an EMBL/GenBank/DDBJ whole genome shotgun (WGS) entry which is preliminary data.</text>
</comment>
<evidence type="ECO:0000313" key="4">
    <source>
        <dbReference type="Proteomes" id="UP000647491"/>
    </source>
</evidence>
<gene>
    <name evidence="3" type="ORF">H8708_05555</name>
</gene>
<keyword evidence="4" id="KW-1185">Reference proteome</keyword>
<dbReference type="RefSeq" id="WP_262427225.1">
    <property type="nucleotide sequence ID" value="NZ_JACRTJ010000013.1"/>
</dbReference>
<dbReference type="PANTHER" id="PTHR30404:SF0">
    <property type="entry name" value="N-ACETYLMURAMOYL-L-ALANINE AMIDASE AMIC"/>
    <property type="match status" value="1"/>
</dbReference>
<dbReference type="Proteomes" id="UP000647491">
    <property type="component" value="Unassembled WGS sequence"/>
</dbReference>
<organism evidence="3 4">
    <name type="scientific">Enterocloster hominis</name>
    <name type="common">ex Liu et al. 2021</name>
    <dbReference type="NCBI Taxonomy" id="2763663"/>
    <lineage>
        <taxon>Bacteria</taxon>
        <taxon>Bacillati</taxon>
        <taxon>Bacillota</taxon>
        <taxon>Clostridia</taxon>
        <taxon>Lachnospirales</taxon>
        <taxon>Lachnospiraceae</taxon>
        <taxon>Enterocloster</taxon>
    </lineage>
</organism>
<proteinExistence type="predicted"/>
<evidence type="ECO:0000313" key="3">
    <source>
        <dbReference type="EMBL" id="MBC8598702.1"/>
    </source>
</evidence>
<dbReference type="Gene3D" id="3.40.630.40">
    <property type="entry name" value="Zn-dependent exopeptidases"/>
    <property type="match status" value="1"/>
</dbReference>
<dbReference type="PANTHER" id="PTHR30404">
    <property type="entry name" value="N-ACETYLMURAMOYL-L-ALANINE AMIDASE"/>
    <property type="match status" value="1"/>
</dbReference>
<dbReference type="InterPro" id="IPR036680">
    <property type="entry name" value="SPOR-like_sf"/>
</dbReference>
<dbReference type="InterPro" id="IPR007730">
    <property type="entry name" value="SPOR-like_dom"/>
</dbReference>
<dbReference type="Pfam" id="PF05036">
    <property type="entry name" value="SPOR"/>
    <property type="match status" value="1"/>
</dbReference>
<dbReference type="Gene3D" id="3.30.70.1070">
    <property type="entry name" value="Sporulation related repeat"/>
    <property type="match status" value="1"/>
</dbReference>
<name>A0ABR7NRF5_9FIRM</name>
<dbReference type="PROSITE" id="PS51724">
    <property type="entry name" value="SPOR"/>
    <property type="match status" value="1"/>
</dbReference>
<dbReference type="SUPFAM" id="SSF110997">
    <property type="entry name" value="Sporulation related repeat"/>
    <property type="match status" value="1"/>
</dbReference>
<accession>A0ABR7NRF5</accession>
<dbReference type="CDD" id="cd02696">
    <property type="entry name" value="MurNAc-LAA"/>
    <property type="match status" value="1"/>
</dbReference>
<dbReference type="InterPro" id="IPR002508">
    <property type="entry name" value="MurNAc-LAA_cat"/>
</dbReference>
<keyword evidence="1" id="KW-0378">Hydrolase</keyword>
<protein>
    <submittedName>
        <fullName evidence="3">N-acetylmuramoyl-L-alanine amidase</fullName>
    </submittedName>
</protein>
<evidence type="ECO:0000256" key="1">
    <source>
        <dbReference type="ARBA" id="ARBA00022801"/>
    </source>
</evidence>
<sequence>MNENRKVIIDAGHGGPEPGAVYNGRKEKNDTLRLAFDLGSALERRGIQVSYTRVEDVYDTPYEKAAMGNQSGADFFVSIHRNAMPVPGTGSGIENLVFSSSGTAGLLGKNIGRQLAAVGWTDLGVKERPGLVVLRRTKMPAVLVEAGFLDNEKDNAFFDANLAATADAIADGILETFEELEAREDQAASGEVPGFYMVQTGVFRLRSNAEAQLQELKDQGFPAFMTVKDGLFYVRAGAFREMDNAVQMERRLRRLGYGTLITRS</sequence>
<dbReference type="SUPFAM" id="SSF53187">
    <property type="entry name" value="Zn-dependent exopeptidases"/>
    <property type="match status" value="1"/>
</dbReference>
<reference evidence="3 4" key="1">
    <citation type="submission" date="2020-08" db="EMBL/GenBank/DDBJ databases">
        <title>Genome public.</title>
        <authorList>
            <person name="Liu C."/>
            <person name="Sun Q."/>
        </authorList>
    </citation>
    <scope>NUCLEOTIDE SEQUENCE [LARGE SCALE GENOMIC DNA]</scope>
    <source>
        <strain evidence="3 4">BX10</strain>
    </source>
</reference>
<evidence type="ECO:0000259" key="2">
    <source>
        <dbReference type="PROSITE" id="PS51724"/>
    </source>
</evidence>
<dbReference type="Pfam" id="PF01520">
    <property type="entry name" value="Amidase_3"/>
    <property type="match status" value="1"/>
</dbReference>
<dbReference type="InterPro" id="IPR050695">
    <property type="entry name" value="N-acetylmuramoyl_amidase_3"/>
</dbReference>